<dbReference type="AlphaFoldDB" id="A0A5Q5BN85"/>
<proteinExistence type="predicted"/>
<dbReference type="InterPro" id="IPR050194">
    <property type="entry name" value="Glycosyltransferase_grp1"/>
</dbReference>
<dbReference type="Pfam" id="PF00534">
    <property type="entry name" value="Glycos_transf_1"/>
    <property type="match status" value="1"/>
</dbReference>
<dbReference type="Gene3D" id="3.40.50.2000">
    <property type="entry name" value="Glycogen Phosphorylase B"/>
    <property type="match status" value="2"/>
</dbReference>
<dbReference type="PANTHER" id="PTHR45947">
    <property type="entry name" value="SULFOQUINOVOSYL TRANSFERASE SQD2"/>
    <property type="match status" value="1"/>
</dbReference>
<feature type="domain" description="Glycosyltransferase subfamily 4-like N-terminal" evidence="4">
    <location>
        <begin position="15"/>
        <end position="188"/>
    </location>
</feature>
<feature type="domain" description="Glycosyl transferase family 1" evidence="3">
    <location>
        <begin position="199"/>
        <end position="323"/>
    </location>
</feature>
<sequence length="372" mass="40100">MTVAIVHERLTEIAGSEHVVAEFARQWPDAPVNIPIVDPRVTAAFSARVRTGPLSSAYRAARYRTYAPLLPLVPSWMKRLDFGAAEAVLISHHAFAAAAVHAAGDTPTVVYVHSPARWAWDKAMRREEASSLPGRLALDVLSRLAIATELSAAPRITSIVANSATVAQRVRDHWNRDAQVVHPPVNIDFYTPDAASTRGDYFLLAGRLVGYKRPDIAIRAAVEAGVRLVVAGDGREAARCRKLAEGGDVTFVGRVSDEEFRDLYRRARAMVMPGEEDFGITPVEAMACGTPVIALGVGGALDSVVDGVTGAFVTGRDDAEIVGNFAETFASFDGGRFDPVAIRQRAEQFSPEAFRARMADVVAQTLATHRSA</sequence>
<evidence type="ECO:0000313" key="5">
    <source>
        <dbReference type="EMBL" id="ABG09697.1"/>
    </source>
</evidence>
<name>A0A5Q5BN85_MYCSS</name>
<organism evidence="5">
    <name type="scientific">Mycobacterium sp. (strain MCS)</name>
    <dbReference type="NCBI Taxonomy" id="164756"/>
    <lineage>
        <taxon>Bacteria</taxon>
        <taxon>Bacillati</taxon>
        <taxon>Actinomycetota</taxon>
        <taxon>Actinomycetes</taxon>
        <taxon>Mycobacteriales</taxon>
        <taxon>Mycobacteriaceae</taxon>
        <taxon>Mycobacterium</taxon>
    </lineage>
</organism>
<reference evidence="5" key="1">
    <citation type="submission" date="2006-06" db="EMBL/GenBank/DDBJ databases">
        <title>Complete sequence of chromosome of Mycobacterium sp. MCS.</title>
        <authorList>
            <consortium name="US DOE Joint Genome Institute"/>
            <person name="Copeland A."/>
            <person name="Lucas S."/>
            <person name="Lapidus A."/>
            <person name="Barry K."/>
            <person name="Detter J.C."/>
            <person name="Glavina del Rio T."/>
            <person name="Hammon N."/>
            <person name="Israni S."/>
            <person name="Dalin E."/>
            <person name="Tice H."/>
            <person name="Pitluck S."/>
            <person name="Martinez M."/>
            <person name="Schmutz J."/>
            <person name="Larimer F."/>
            <person name="Land M."/>
            <person name="Hauser L."/>
            <person name="Kyrpides N."/>
            <person name="Kim E."/>
            <person name="Miller C.D."/>
            <person name="Hughes J.E."/>
            <person name="Anderson A.J."/>
            <person name="Sims R.C."/>
            <person name="Richardson P."/>
        </authorList>
    </citation>
    <scope>NUCLEOTIDE SEQUENCE [LARGE SCALE GENOMIC DNA]</scope>
    <source>
        <strain evidence="5">MCS</strain>
    </source>
</reference>
<dbReference type="GO" id="GO:1901137">
    <property type="term" value="P:carbohydrate derivative biosynthetic process"/>
    <property type="evidence" value="ECO:0007669"/>
    <property type="project" value="UniProtKB-ARBA"/>
</dbReference>
<dbReference type="GO" id="GO:0008610">
    <property type="term" value="P:lipid biosynthetic process"/>
    <property type="evidence" value="ECO:0007669"/>
    <property type="project" value="UniProtKB-ARBA"/>
</dbReference>
<accession>A0A5Q5BN85</accession>
<protein>
    <submittedName>
        <fullName evidence="5">Glycosyl transferase, group 1</fullName>
    </submittedName>
</protein>
<dbReference type="Pfam" id="PF13439">
    <property type="entry name" value="Glyco_transf_4"/>
    <property type="match status" value="1"/>
</dbReference>
<evidence type="ECO:0000256" key="1">
    <source>
        <dbReference type="ARBA" id="ARBA00022676"/>
    </source>
</evidence>
<dbReference type="PANTHER" id="PTHR45947:SF3">
    <property type="entry name" value="SULFOQUINOVOSYL TRANSFERASE SQD2"/>
    <property type="match status" value="1"/>
</dbReference>
<evidence type="ECO:0000259" key="4">
    <source>
        <dbReference type="Pfam" id="PF13439"/>
    </source>
</evidence>
<evidence type="ECO:0000259" key="3">
    <source>
        <dbReference type="Pfam" id="PF00534"/>
    </source>
</evidence>
<keyword evidence="1" id="KW-0328">Glycosyltransferase</keyword>
<evidence type="ECO:0000256" key="2">
    <source>
        <dbReference type="ARBA" id="ARBA00022679"/>
    </source>
</evidence>
<dbReference type="EMBL" id="CP000384">
    <property type="protein sequence ID" value="ABG09697.1"/>
    <property type="molecule type" value="Genomic_DNA"/>
</dbReference>
<keyword evidence="2 5" id="KW-0808">Transferase</keyword>
<dbReference type="GO" id="GO:1903509">
    <property type="term" value="P:liposaccharide metabolic process"/>
    <property type="evidence" value="ECO:0007669"/>
    <property type="project" value="UniProtKB-ARBA"/>
</dbReference>
<dbReference type="KEGG" id="mmc:Mmcs_3590"/>
<dbReference type="GO" id="GO:0016757">
    <property type="term" value="F:glycosyltransferase activity"/>
    <property type="evidence" value="ECO:0007669"/>
    <property type="project" value="UniProtKB-KW"/>
</dbReference>
<dbReference type="InterPro" id="IPR028098">
    <property type="entry name" value="Glyco_trans_4-like_N"/>
</dbReference>
<gene>
    <name evidence="5" type="ordered locus">Mmcs_3590</name>
</gene>
<dbReference type="InterPro" id="IPR001296">
    <property type="entry name" value="Glyco_trans_1"/>
</dbReference>
<dbReference type="SUPFAM" id="SSF53756">
    <property type="entry name" value="UDP-Glycosyltransferase/glycogen phosphorylase"/>
    <property type="match status" value="1"/>
</dbReference>